<dbReference type="EMBL" id="QGNW01001180">
    <property type="protein sequence ID" value="RVW51489.1"/>
    <property type="molecule type" value="Genomic_DNA"/>
</dbReference>
<feature type="compositionally biased region" description="Basic and acidic residues" evidence="1">
    <location>
        <begin position="147"/>
        <end position="165"/>
    </location>
</feature>
<feature type="compositionally biased region" description="Polar residues" evidence="1">
    <location>
        <begin position="181"/>
        <end position="192"/>
    </location>
</feature>
<evidence type="ECO:0000256" key="1">
    <source>
        <dbReference type="SAM" id="MobiDB-lite"/>
    </source>
</evidence>
<comment type="caution">
    <text evidence="2">The sequence shown here is derived from an EMBL/GenBank/DDBJ whole genome shotgun (WGS) entry which is preliminary data.</text>
</comment>
<dbReference type="AlphaFoldDB" id="A0A438EUW1"/>
<protein>
    <submittedName>
        <fullName evidence="2">Uncharacterized protein</fullName>
    </submittedName>
</protein>
<organism evidence="2 3">
    <name type="scientific">Vitis vinifera</name>
    <name type="common">Grape</name>
    <dbReference type="NCBI Taxonomy" id="29760"/>
    <lineage>
        <taxon>Eukaryota</taxon>
        <taxon>Viridiplantae</taxon>
        <taxon>Streptophyta</taxon>
        <taxon>Embryophyta</taxon>
        <taxon>Tracheophyta</taxon>
        <taxon>Spermatophyta</taxon>
        <taxon>Magnoliopsida</taxon>
        <taxon>eudicotyledons</taxon>
        <taxon>Gunneridae</taxon>
        <taxon>Pentapetalae</taxon>
        <taxon>rosids</taxon>
        <taxon>Vitales</taxon>
        <taxon>Vitaceae</taxon>
        <taxon>Viteae</taxon>
        <taxon>Vitis</taxon>
    </lineage>
</organism>
<reference evidence="2 3" key="1">
    <citation type="journal article" date="2018" name="PLoS Genet.">
        <title>Population sequencing reveals clonal diversity and ancestral inbreeding in the grapevine cultivar Chardonnay.</title>
        <authorList>
            <person name="Roach M.J."/>
            <person name="Johnson D.L."/>
            <person name="Bohlmann J."/>
            <person name="van Vuuren H.J."/>
            <person name="Jones S.J."/>
            <person name="Pretorius I.S."/>
            <person name="Schmidt S.A."/>
            <person name="Borneman A.R."/>
        </authorList>
    </citation>
    <scope>NUCLEOTIDE SEQUENCE [LARGE SCALE GENOMIC DNA]</scope>
    <source>
        <strain evidence="3">cv. Chardonnay</strain>
        <tissue evidence="2">Leaf</tissue>
    </source>
</reference>
<dbReference type="Proteomes" id="UP000288805">
    <property type="component" value="Unassembled WGS sequence"/>
</dbReference>
<name>A0A438EUW1_VITVI</name>
<feature type="region of interest" description="Disordered" evidence="1">
    <location>
        <begin position="147"/>
        <end position="195"/>
    </location>
</feature>
<evidence type="ECO:0000313" key="2">
    <source>
        <dbReference type="EMBL" id="RVW51489.1"/>
    </source>
</evidence>
<proteinExistence type="predicted"/>
<evidence type="ECO:0000313" key="3">
    <source>
        <dbReference type="Proteomes" id="UP000288805"/>
    </source>
</evidence>
<accession>A0A438EUW1</accession>
<gene>
    <name evidence="2" type="ORF">CK203_084023</name>
</gene>
<sequence length="216" mass="24552">MIDWKRFSSHYLSLHSILIPTLEEREQEYVKCFEFEAQSDDALQDNMNDWEKDEDHEEAEAYAVAAAATMKGGKEGDSSKLPSFKELLMMFINFKEKIKANFNEVKTELKEIGSKIDGLSELLLDIRNPRSEPYNATMGNDMTMDFKSKLGKSETSGKDNKKETSMDDAQNETPVGKPSNEPYTTTMGNETTLDFKSKLEKIETLRKDNDKGGFEG</sequence>